<feature type="non-terminal residue" evidence="3">
    <location>
        <position position="139"/>
    </location>
</feature>
<feature type="transmembrane region" description="Helical" evidence="1">
    <location>
        <begin position="55"/>
        <end position="73"/>
    </location>
</feature>
<sequence length="139" mass="15527">MPAQLPAFYRVLFLYLDPLMAGFGSIAMLLNPTFFLNAYNPRYTSPPAVETTLLLQSHIGFYASLAFLQVVLLRVRPNDVTVWRILQASTVLIDACQVAVFLYALETQGRLHPLLWRSDEISQIVGNGVLGLIRTAFAL</sequence>
<dbReference type="InterPro" id="IPR056121">
    <property type="entry name" value="DUF7704"/>
</dbReference>
<dbReference type="PANTHER" id="PTHR37019">
    <property type="entry name" value="CHROMOSOME 1, WHOLE GENOME SHOTGUN SEQUENCE"/>
    <property type="match status" value="1"/>
</dbReference>
<dbReference type="AlphaFoldDB" id="A0A9P4UIF9"/>
<proteinExistence type="predicted"/>
<keyword evidence="1" id="KW-0812">Transmembrane</keyword>
<keyword evidence="1" id="KW-0472">Membrane</keyword>
<protein>
    <recommendedName>
        <fullName evidence="2">DUF7704 domain-containing protein</fullName>
    </recommendedName>
</protein>
<evidence type="ECO:0000313" key="3">
    <source>
        <dbReference type="EMBL" id="KAF2716817.1"/>
    </source>
</evidence>
<feature type="transmembrane region" description="Helical" evidence="1">
    <location>
        <begin position="12"/>
        <end position="35"/>
    </location>
</feature>
<dbReference type="EMBL" id="MU003861">
    <property type="protein sequence ID" value="KAF2716817.1"/>
    <property type="molecule type" value="Genomic_DNA"/>
</dbReference>
<keyword evidence="1" id="KW-1133">Transmembrane helix</keyword>
<dbReference type="OrthoDB" id="5313995at2759"/>
<dbReference type="PANTHER" id="PTHR37019:SF1">
    <property type="entry name" value="EXPERA DOMAIN-CONTAINING PROTEIN"/>
    <property type="match status" value="1"/>
</dbReference>
<organism evidence="3 4">
    <name type="scientific">Polychaeton citri CBS 116435</name>
    <dbReference type="NCBI Taxonomy" id="1314669"/>
    <lineage>
        <taxon>Eukaryota</taxon>
        <taxon>Fungi</taxon>
        <taxon>Dikarya</taxon>
        <taxon>Ascomycota</taxon>
        <taxon>Pezizomycotina</taxon>
        <taxon>Dothideomycetes</taxon>
        <taxon>Dothideomycetidae</taxon>
        <taxon>Capnodiales</taxon>
        <taxon>Capnodiaceae</taxon>
        <taxon>Polychaeton</taxon>
    </lineage>
</organism>
<comment type="caution">
    <text evidence="3">The sequence shown here is derived from an EMBL/GenBank/DDBJ whole genome shotgun (WGS) entry which is preliminary data.</text>
</comment>
<reference evidence="3" key="1">
    <citation type="journal article" date="2020" name="Stud. Mycol.">
        <title>101 Dothideomycetes genomes: a test case for predicting lifestyles and emergence of pathogens.</title>
        <authorList>
            <person name="Haridas S."/>
            <person name="Albert R."/>
            <person name="Binder M."/>
            <person name="Bloem J."/>
            <person name="Labutti K."/>
            <person name="Salamov A."/>
            <person name="Andreopoulos B."/>
            <person name="Baker S."/>
            <person name="Barry K."/>
            <person name="Bills G."/>
            <person name="Bluhm B."/>
            <person name="Cannon C."/>
            <person name="Castanera R."/>
            <person name="Culley D."/>
            <person name="Daum C."/>
            <person name="Ezra D."/>
            <person name="Gonzalez J."/>
            <person name="Henrissat B."/>
            <person name="Kuo A."/>
            <person name="Liang C."/>
            <person name="Lipzen A."/>
            <person name="Lutzoni F."/>
            <person name="Magnuson J."/>
            <person name="Mondo S."/>
            <person name="Nolan M."/>
            <person name="Ohm R."/>
            <person name="Pangilinan J."/>
            <person name="Park H.-J."/>
            <person name="Ramirez L."/>
            <person name="Alfaro M."/>
            <person name="Sun H."/>
            <person name="Tritt A."/>
            <person name="Yoshinaga Y."/>
            <person name="Zwiers L.-H."/>
            <person name="Turgeon B."/>
            <person name="Goodwin S."/>
            <person name="Spatafora J."/>
            <person name="Crous P."/>
            <person name="Grigoriev I."/>
        </authorList>
    </citation>
    <scope>NUCLEOTIDE SEQUENCE</scope>
    <source>
        <strain evidence="3">CBS 116435</strain>
    </source>
</reference>
<evidence type="ECO:0000313" key="4">
    <source>
        <dbReference type="Proteomes" id="UP000799441"/>
    </source>
</evidence>
<keyword evidence="4" id="KW-1185">Reference proteome</keyword>
<dbReference type="Proteomes" id="UP000799441">
    <property type="component" value="Unassembled WGS sequence"/>
</dbReference>
<gene>
    <name evidence="3" type="ORF">K431DRAFT_206343</name>
</gene>
<evidence type="ECO:0000256" key="1">
    <source>
        <dbReference type="SAM" id="Phobius"/>
    </source>
</evidence>
<accession>A0A9P4UIF9</accession>
<dbReference type="Pfam" id="PF24803">
    <property type="entry name" value="DUF7704"/>
    <property type="match status" value="1"/>
</dbReference>
<feature type="domain" description="DUF7704" evidence="2">
    <location>
        <begin position="4"/>
        <end position="138"/>
    </location>
</feature>
<name>A0A9P4UIF9_9PEZI</name>
<evidence type="ECO:0000259" key="2">
    <source>
        <dbReference type="Pfam" id="PF24803"/>
    </source>
</evidence>